<evidence type="ECO:0000313" key="4">
    <source>
        <dbReference type="Proteomes" id="UP000033423"/>
    </source>
</evidence>
<evidence type="ECO:0000259" key="1">
    <source>
        <dbReference type="Pfam" id="PF03235"/>
    </source>
</evidence>
<dbReference type="PANTHER" id="PTHR35149">
    <property type="entry name" value="SLL5132 PROTEIN"/>
    <property type="match status" value="1"/>
</dbReference>
<feature type="domain" description="GmrSD restriction endonucleases N-terminal" evidence="1">
    <location>
        <begin position="9"/>
        <end position="218"/>
    </location>
</feature>
<dbReference type="Pfam" id="PF07510">
    <property type="entry name" value="GmrSD_C"/>
    <property type="match status" value="1"/>
</dbReference>
<accession>A0A0F3GIK4</accession>
<dbReference type="PANTHER" id="PTHR35149:SF2">
    <property type="entry name" value="DUF262 DOMAIN-CONTAINING PROTEIN"/>
    <property type="match status" value="1"/>
</dbReference>
<organism evidence="3 4">
    <name type="scientific">Candidatus Magnetobacterium bavaricum</name>
    <dbReference type="NCBI Taxonomy" id="29290"/>
    <lineage>
        <taxon>Bacteria</taxon>
        <taxon>Pseudomonadati</taxon>
        <taxon>Nitrospirota</taxon>
        <taxon>Thermodesulfovibrionia</taxon>
        <taxon>Thermodesulfovibrionales</taxon>
        <taxon>Candidatus Magnetobacteriaceae</taxon>
        <taxon>Candidatus Magnetobacterium</taxon>
    </lineage>
</organism>
<keyword evidence="4" id="KW-1185">Reference proteome</keyword>
<feature type="domain" description="GmrSD restriction endonucleases C-terminal" evidence="2">
    <location>
        <begin position="398"/>
        <end position="532"/>
    </location>
</feature>
<protein>
    <submittedName>
        <fullName evidence="3">Protein containing DUF262</fullName>
    </submittedName>
</protein>
<sequence>MQAKETKLQEIIEGTRQYIVPLFQRTYSWENKEWEALWKDLVDLCEAETPRTHFFGSIVNMPTIAIPEGVTKFLLIDGQQRLTTIFIILTLLRNKARENGNNEFANEINNTLIVNPYKKNNDFCKLMPTQVDRKTYENLINENPEKTDNQITRAYNFFDKNLKQTPITHERLKEIITSYLSVVSIVLHPDDNPHLVFESLNAKGRPLTQADLIRNYFFMRIHIDKQEEIYNKYWYPMQTALEDNLTEYIRHFLMRKGNFIKQSDVYYALKEGVSPDNAIDYLKGLNRFSVYYKRLIYPENEPEKDLQRYFIRLNRIEVTTAYPFLLNIYGSYIEQKINKADFGDILKTLENYLIRRYVCNISTNQLNKIFLAVYPQVIGTYPNNIVEGVKVFLQSKGYPKDNDFYLRFQDTKFYGGDRQTKTKFILETFEESFAHKEFVTFENLTIEHIMPKTLSEWWQNHLGEEWEETQELFLNTIGNLTLTAYNPELSNDDFSAKQQIYKDSHLELNKYFATLSSWTRTEIEKRAEVLATRALKIWEYFGQEQSSTSNSHKMTGTTPKELTILGQQFQVKTWRDVLEQTLNIIADIEPDKLEIIANSFPRYIGKDKSKFRAIRQLQNGYFIEVNLSAKSIQKLCTQAI</sequence>
<dbReference type="InterPro" id="IPR004919">
    <property type="entry name" value="GmrSD_N"/>
</dbReference>
<feature type="non-terminal residue" evidence="3">
    <location>
        <position position="640"/>
    </location>
</feature>
<evidence type="ECO:0000313" key="3">
    <source>
        <dbReference type="EMBL" id="KJU81672.1"/>
    </source>
</evidence>
<dbReference type="Pfam" id="PF03235">
    <property type="entry name" value="GmrSD_N"/>
    <property type="match status" value="1"/>
</dbReference>
<comment type="caution">
    <text evidence="3">The sequence shown here is derived from an EMBL/GenBank/DDBJ whole genome shotgun (WGS) entry which is preliminary data.</text>
</comment>
<dbReference type="InterPro" id="IPR011089">
    <property type="entry name" value="GmrSD_C"/>
</dbReference>
<dbReference type="Proteomes" id="UP000033423">
    <property type="component" value="Unassembled WGS sequence"/>
</dbReference>
<dbReference type="EMBL" id="LACI01002608">
    <property type="protein sequence ID" value="KJU81672.1"/>
    <property type="molecule type" value="Genomic_DNA"/>
</dbReference>
<evidence type="ECO:0000259" key="2">
    <source>
        <dbReference type="Pfam" id="PF07510"/>
    </source>
</evidence>
<proteinExistence type="predicted"/>
<dbReference type="AlphaFoldDB" id="A0A0F3GIK4"/>
<reference evidence="3 4" key="1">
    <citation type="submission" date="2015-02" db="EMBL/GenBank/DDBJ databases">
        <title>Single-cell genomics of uncultivated deep-branching MTB reveals a conserved set of magnetosome genes.</title>
        <authorList>
            <person name="Kolinko S."/>
            <person name="Richter M."/>
            <person name="Glockner F.O."/>
            <person name="Brachmann A."/>
            <person name="Schuler D."/>
        </authorList>
    </citation>
    <scope>NUCLEOTIDE SEQUENCE [LARGE SCALE GENOMIC DNA]</scope>
    <source>
        <strain evidence="3">TM-1</strain>
    </source>
</reference>
<gene>
    <name evidence="3" type="ORF">MBAV_006133</name>
</gene>
<name>A0A0F3GIK4_9BACT</name>